<evidence type="ECO:0000313" key="4">
    <source>
        <dbReference type="Proteomes" id="UP000254634"/>
    </source>
</evidence>
<dbReference type="InterPro" id="IPR010330">
    <property type="entry name" value="CoiA_nuc"/>
</dbReference>
<evidence type="ECO:0000259" key="1">
    <source>
        <dbReference type="Pfam" id="PF06054"/>
    </source>
</evidence>
<organism evidence="3 4">
    <name type="scientific">Streptococcus massiliensis</name>
    <dbReference type="NCBI Taxonomy" id="313439"/>
    <lineage>
        <taxon>Bacteria</taxon>
        <taxon>Bacillati</taxon>
        <taxon>Bacillota</taxon>
        <taxon>Bacilli</taxon>
        <taxon>Lactobacillales</taxon>
        <taxon>Streptococcaceae</taxon>
        <taxon>Streptococcus</taxon>
    </lineage>
</organism>
<name>A0A380L2S0_9STRE</name>
<accession>A0A380L2S0</accession>
<dbReference type="EMBL" id="UHFR01000005">
    <property type="protein sequence ID" value="SUN76850.1"/>
    <property type="molecule type" value="Genomic_DNA"/>
</dbReference>
<gene>
    <name evidence="3" type="primary">coiA</name>
    <name evidence="3" type="ORF">NCTC13765_01350</name>
</gene>
<proteinExistence type="predicted"/>
<dbReference type="PIRSF" id="PIRSF007487">
    <property type="entry name" value="Competence-induced_CoiA_bac"/>
    <property type="match status" value="1"/>
</dbReference>
<feature type="domain" description="Competence protein CoiA-like N-terminal" evidence="2">
    <location>
        <begin position="21"/>
        <end position="54"/>
    </location>
</feature>
<reference evidence="3" key="1">
    <citation type="submission" date="2018-06" db="EMBL/GenBank/DDBJ databases">
        <authorList>
            <consortium name="Pathogen Informatics"/>
            <person name="Doyle S."/>
        </authorList>
    </citation>
    <scope>NUCLEOTIDE SEQUENCE [LARGE SCALE GENOMIC DNA]</scope>
    <source>
        <strain evidence="3">NCTC13765</strain>
    </source>
</reference>
<sequence length="334" mass="39166">MLTARDDRGNLVNLLEKDAISGSFSCPVCMTPVRLKKGRVMRAHFAHVSLGNCKGYTENESMEHLELKAALYRWGKKSDCTQIEIESPLSALQQIADLLVNERLALEVQCSSLSAKRLMERTLAYRKHGYQVLWLLGENLWLKHSLTPLQKDFLYFSQNLGFYLWELDLEKRALRLKYLIHEDLHGHAQYKTKEFLFGKGNLLEVLRFPFKQQTVQSFLVKSDPKICRYIRQRLYFQNPKWMAIQAEFYQAGDNLLTKTTNDFYPQIKPVNKNYFCQITQDLTAYYSTFDRYYQQTNPNLSQVVYSPAFYQHFFGKLHKKCSSKLMKAPFLDTL</sequence>
<protein>
    <submittedName>
        <fullName evidence="3">Competence protein</fullName>
    </submittedName>
</protein>
<dbReference type="Proteomes" id="UP000254634">
    <property type="component" value="Unassembled WGS sequence"/>
</dbReference>
<dbReference type="Pfam" id="PF06054">
    <property type="entry name" value="CoiA_nuc"/>
    <property type="match status" value="1"/>
</dbReference>
<dbReference type="Pfam" id="PF25164">
    <property type="entry name" value="CoiA_N"/>
    <property type="match status" value="1"/>
</dbReference>
<keyword evidence="4" id="KW-1185">Reference proteome</keyword>
<dbReference type="AlphaFoldDB" id="A0A380L2S0"/>
<feature type="domain" description="Competence protein CoiA nuclease-like" evidence="1">
    <location>
        <begin position="60"/>
        <end position="175"/>
    </location>
</feature>
<dbReference type="RefSeq" id="WP_018371835.1">
    <property type="nucleotide sequence ID" value="NZ_UHFR01000005.1"/>
</dbReference>
<evidence type="ECO:0000313" key="3">
    <source>
        <dbReference type="EMBL" id="SUN76850.1"/>
    </source>
</evidence>
<evidence type="ECO:0000259" key="2">
    <source>
        <dbReference type="Pfam" id="PF25164"/>
    </source>
</evidence>
<dbReference type="InterPro" id="IPR021176">
    <property type="entry name" value="Competence-induced_CoiA"/>
</dbReference>
<dbReference type="OrthoDB" id="3784230at2"/>
<dbReference type="STRING" id="1123307.GCA_000380065_01135"/>
<dbReference type="InterPro" id="IPR057253">
    <property type="entry name" value="CoiA-like_N"/>
</dbReference>